<evidence type="ECO:0000313" key="11">
    <source>
        <dbReference type="Proteomes" id="UP000294933"/>
    </source>
</evidence>
<protein>
    <recommendedName>
        <fullName evidence="3">Conserved oligomeric Golgi complex subunit 7</fullName>
    </recommendedName>
    <alternativeName>
        <fullName evidence="8">Component of oligomeric Golgi complex 7</fullName>
    </alternativeName>
</protein>
<feature type="compositionally biased region" description="Basic residues" evidence="9">
    <location>
        <begin position="394"/>
        <end position="405"/>
    </location>
</feature>
<dbReference type="Pfam" id="PF10191">
    <property type="entry name" value="COG7"/>
    <property type="match status" value="2"/>
</dbReference>
<keyword evidence="6" id="KW-0333">Golgi apparatus</keyword>
<evidence type="ECO:0000256" key="7">
    <source>
        <dbReference type="ARBA" id="ARBA00023136"/>
    </source>
</evidence>
<feature type="region of interest" description="Disordered" evidence="9">
    <location>
        <begin position="785"/>
        <end position="809"/>
    </location>
</feature>
<feature type="region of interest" description="Disordered" evidence="9">
    <location>
        <begin position="701"/>
        <end position="720"/>
    </location>
</feature>
<evidence type="ECO:0000256" key="6">
    <source>
        <dbReference type="ARBA" id="ARBA00023034"/>
    </source>
</evidence>
<gene>
    <name evidence="10" type="ORF">BD410DRAFT_823114</name>
</gene>
<evidence type="ECO:0000313" key="10">
    <source>
        <dbReference type="EMBL" id="TDL15097.1"/>
    </source>
</evidence>
<keyword evidence="11" id="KW-1185">Reference proteome</keyword>
<feature type="region of interest" description="Disordered" evidence="9">
    <location>
        <begin position="379"/>
        <end position="406"/>
    </location>
</feature>
<dbReference type="PANTHER" id="PTHR21443">
    <property type="entry name" value="CONSERVED OLIGOMERIC GOLGI COMPLEX COMPONENT 7"/>
    <property type="match status" value="1"/>
</dbReference>
<evidence type="ECO:0000256" key="3">
    <source>
        <dbReference type="ARBA" id="ARBA00020984"/>
    </source>
</evidence>
<comment type="similarity">
    <text evidence="2">Belongs to the COG7 family.</text>
</comment>
<proteinExistence type="inferred from homology"/>
<dbReference type="STRING" id="50990.A0A4Y7PI76"/>
<sequence length="933" mass="102615">MVPSLSRGHDVHSPPEPSSDPTIHSLDDYATVTSSVDQSANAAENPADLAELERRVSKLSTSLDAACEDTSLKLERTIDEISRTIPRLTYDLQFMRESAFSLQNALHIIQSRSGLISSEETAAALERLHVLDTTRRNMDASLAVLREAESWTSLESEVVSFLADQSYARAANRLSEASKSLAVFQNTPEFESRKTLMVNLQNQLEASLSSALVAAINSRDVEACRTYFDIFCNIQRESEFRSYWNGSKRKSLTEQWESTVIIDCDESASAASQTVERAKLSAFLSDFYRDLLELLQLERVSIMSIFPDPQATLSTFIMSTMASLQPSISQRLSSLTSHYSSAALRELILVFKATEEFAVATDRIMEKVGFAGRILPASSATENGDGDAPPLQRTHSRRKSHRMSMSRKFVPRNSAAGGLEGVTLSDNSWDEALFEPFVDYQTEYPSLEKKALHGQLQKLWASNGASADVARLLRERSVDMFTLAEESLDRCMAFTHGYGSAALVKVLDDIFEEFLESSRQEMITQHKSLPIAPSGAQGSIAPGGEDFAELDYSPEDYAAFQLALHLLEAARALLDRLAVFETKLRGGFLQVSNALRMMRNDPLGLYFSGTTRGAIGLLQASPLNSSELHDLLEAIDPEQPHVNAQQLSSFSHRQSSPNTKPILLGARGSVIRFTTACQNFLQETILSPLVKQFATYASSPAWSAPGNPKEKRGGGGGATGGVSEVVIPTFSLSPSQTIQRVAEGLLNLPRLFEVYADDDALAFSIETLPFFDARELRTTEENEFIAHPGSAEDQKVHKDQQPTERHSRRLSHAPLAMAMSPPPKFVPIALTPEAVSSAWLASLTLSLLSHLTTQILPSIKTLSDAGAAQLAEDLGYLIQIVKALNVEWEALEQWKEAVELDEAEGRSRLKEKTQEGQDAVVLSTVAKLRGWNT</sequence>
<dbReference type="OrthoDB" id="249612at2759"/>
<dbReference type="GO" id="GO:0006886">
    <property type="term" value="P:intracellular protein transport"/>
    <property type="evidence" value="ECO:0007669"/>
    <property type="project" value="InterPro"/>
</dbReference>
<dbReference type="GO" id="GO:0006890">
    <property type="term" value="P:retrograde vesicle-mediated transport, Golgi to endoplasmic reticulum"/>
    <property type="evidence" value="ECO:0007669"/>
    <property type="project" value="TreeGrafter"/>
</dbReference>
<dbReference type="AlphaFoldDB" id="A0A4Y7PI76"/>
<name>A0A4Y7PI76_9AGAM</name>
<organism evidence="10 11">
    <name type="scientific">Rickenella mellea</name>
    <dbReference type="NCBI Taxonomy" id="50990"/>
    <lineage>
        <taxon>Eukaryota</taxon>
        <taxon>Fungi</taxon>
        <taxon>Dikarya</taxon>
        <taxon>Basidiomycota</taxon>
        <taxon>Agaricomycotina</taxon>
        <taxon>Agaricomycetes</taxon>
        <taxon>Hymenochaetales</taxon>
        <taxon>Rickenellaceae</taxon>
        <taxon>Rickenella</taxon>
    </lineage>
</organism>
<evidence type="ECO:0000256" key="4">
    <source>
        <dbReference type="ARBA" id="ARBA00022448"/>
    </source>
</evidence>
<feature type="region of interest" description="Disordered" evidence="9">
    <location>
        <begin position="1"/>
        <end position="26"/>
    </location>
</feature>
<keyword evidence="4" id="KW-0813">Transport</keyword>
<evidence type="ECO:0000256" key="1">
    <source>
        <dbReference type="ARBA" id="ARBA00004395"/>
    </source>
</evidence>
<evidence type="ECO:0000256" key="8">
    <source>
        <dbReference type="ARBA" id="ARBA00031345"/>
    </source>
</evidence>
<evidence type="ECO:0000256" key="2">
    <source>
        <dbReference type="ARBA" id="ARBA00005831"/>
    </source>
</evidence>
<evidence type="ECO:0000256" key="9">
    <source>
        <dbReference type="SAM" id="MobiDB-lite"/>
    </source>
</evidence>
<keyword evidence="7" id="KW-0472">Membrane</keyword>
<dbReference type="VEuPathDB" id="FungiDB:BD410DRAFT_823114"/>
<reference evidence="10 11" key="1">
    <citation type="submission" date="2018-06" db="EMBL/GenBank/DDBJ databases">
        <title>A transcriptomic atlas of mushroom development highlights an independent origin of complex multicellularity.</title>
        <authorList>
            <consortium name="DOE Joint Genome Institute"/>
            <person name="Krizsan K."/>
            <person name="Almasi E."/>
            <person name="Merenyi Z."/>
            <person name="Sahu N."/>
            <person name="Viragh M."/>
            <person name="Koszo T."/>
            <person name="Mondo S."/>
            <person name="Kiss B."/>
            <person name="Balint B."/>
            <person name="Kues U."/>
            <person name="Barry K."/>
            <person name="Hegedus J.C."/>
            <person name="Henrissat B."/>
            <person name="Johnson J."/>
            <person name="Lipzen A."/>
            <person name="Ohm R."/>
            <person name="Nagy I."/>
            <person name="Pangilinan J."/>
            <person name="Yan J."/>
            <person name="Xiong Y."/>
            <person name="Grigoriev I.V."/>
            <person name="Hibbett D.S."/>
            <person name="Nagy L.G."/>
        </authorList>
    </citation>
    <scope>NUCLEOTIDE SEQUENCE [LARGE SCALE GENOMIC DNA]</scope>
    <source>
        <strain evidence="10 11">SZMC22713</strain>
    </source>
</reference>
<evidence type="ECO:0000256" key="5">
    <source>
        <dbReference type="ARBA" id="ARBA00022927"/>
    </source>
</evidence>
<feature type="compositionally biased region" description="Basic and acidic residues" evidence="9">
    <location>
        <begin position="790"/>
        <end position="805"/>
    </location>
</feature>
<dbReference type="GO" id="GO:0007030">
    <property type="term" value="P:Golgi organization"/>
    <property type="evidence" value="ECO:0007669"/>
    <property type="project" value="TreeGrafter"/>
</dbReference>
<dbReference type="GO" id="GO:0017119">
    <property type="term" value="C:Golgi transport complex"/>
    <property type="evidence" value="ECO:0007669"/>
    <property type="project" value="InterPro"/>
</dbReference>
<dbReference type="PANTHER" id="PTHR21443:SF0">
    <property type="entry name" value="CONSERVED OLIGOMERIC GOLGI COMPLEX SUBUNIT 7"/>
    <property type="match status" value="1"/>
</dbReference>
<accession>A0A4Y7PI76</accession>
<comment type="subcellular location">
    <subcellularLocation>
        <location evidence="1">Golgi apparatus membrane</location>
        <topology evidence="1">Peripheral membrane protein</topology>
    </subcellularLocation>
</comment>
<dbReference type="Proteomes" id="UP000294933">
    <property type="component" value="Unassembled WGS sequence"/>
</dbReference>
<dbReference type="EMBL" id="ML170290">
    <property type="protein sequence ID" value="TDL15097.1"/>
    <property type="molecule type" value="Genomic_DNA"/>
</dbReference>
<keyword evidence="5" id="KW-0653">Protein transport</keyword>
<dbReference type="GO" id="GO:0000139">
    <property type="term" value="C:Golgi membrane"/>
    <property type="evidence" value="ECO:0007669"/>
    <property type="project" value="UniProtKB-SubCell"/>
</dbReference>
<dbReference type="InterPro" id="IPR019335">
    <property type="entry name" value="COG7"/>
</dbReference>